<dbReference type="Proteomes" id="UP000245910">
    <property type="component" value="Chromosome II"/>
</dbReference>
<dbReference type="PANTHER" id="PTHR31595">
    <property type="entry name" value="LONG-CHAIN-ALCOHOL O-FATTY-ACYLTRANSFERASE 3-RELATED"/>
    <property type="match status" value="1"/>
</dbReference>
<evidence type="ECO:0000256" key="5">
    <source>
        <dbReference type="ARBA" id="ARBA00022989"/>
    </source>
</evidence>
<accession>A0A2L2SWG6</accession>
<name>A0A2L2SWG6_9HYPO</name>
<dbReference type="AlphaFoldDB" id="A0A2L2SWG6"/>
<reference evidence="10" key="1">
    <citation type="submission" date="2014-10" db="EMBL/GenBank/DDBJ databases">
        <authorList>
            <person name="King R."/>
        </authorList>
    </citation>
    <scope>NUCLEOTIDE SEQUENCE [LARGE SCALE GENOMIC DNA]</scope>
    <source>
        <strain evidence="10">A3/5</strain>
    </source>
</reference>
<feature type="transmembrane region" description="Helical" evidence="7">
    <location>
        <begin position="244"/>
        <end position="262"/>
    </location>
</feature>
<evidence type="ECO:0000313" key="10">
    <source>
        <dbReference type="Proteomes" id="UP000245910"/>
    </source>
</evidence>
<evidence type="ECO:0000256" key="1">
    <source>
        <dbReference type="ARBA" id="ARBA00004141"/>
    </source>
</evidence>
<dbReference type="InterPro" id="IPR044851">
    <property type="entry name" value="Wax_synthase"/>
</dbReference>
<dbReference type="InterPro" id="IPR032805">
    <property type="entry name" value="Wax_synthase_dom"/>
</dbReference>
<dbReference type="Pfam" id="PF13813">
    <property type="entry name" value="MBOAT_2"/>
    <property type="match status" value="1"/>
</dbReference>
<evidence type="ECO:0000256" key="4">
    <source>
        <dbReference type="ARBA" id="ARBA00022692"/>
    </source>
</evidence>
<evidence type="ECO:0000256" key="6">
    <source>
        <dbReference type="ARBA" id="ARBA00023136"/>
    </source>
</evidence>
<dbReference type="PANTHER" id="PTHR31595:SF27">
    <property type="entry name" value="WAX SYNTHASE DOMAIN-CONTAINING PROTEIN-RELATED"/>
    <property type="match status" value="1"/>
</dbReference>
<feature type="domain" description="Wax synthase" evidence="8">
    <location>
        <begin position="155"/>
        <end position="234"/>
    </location>
</feature>
<evidence type="ECO:0000313" key="9">
    <source>
        <dbReference type="EMBL" id="CEI62092.1"/>
    </source>
</evidence>
<dbReference type="GO" id="GO:0016020">
    <property type="term" value="C:membrane"/>
    <property type="evidence" value="ECO:0007669"/>
    <property type="project" value="UniProtKB-SubCell"/>
</dbReference>
<keyword evidence="10" id="KW-1185">Reference proteome</keyword>
<dbReference type="EMBL" id="LN649230">
    <property type="protein sequence ID" value="CEI62092.1"/>
    <property type="molecule type" value="Genomic_DNA"/>
</dbReference>
<keyword evidence="5 7" id="KW-1133">Transmembrane helix</keyword>
<keyword evidence="4 7" id="KW-0812">Transmembrane</keyword>
<evidence type="ECO:0000256" key="7">
    <source>
        <dbReference type="SAM" id="Phobius"/>
    </source>
</evidence>
<feature type="transmembrane region" description="Helical" evidence="7">
    <location>
        <begin position="207"/>
        <end position="224"/>
    </location>
</feature>
<comment type="subcellular location">
    <subcellularLocation>
        <location evidence="1">Membrane</location>
        <topology evidence="1">Multi-pass membrane protein</topology>
    </subcellularLocation>
</comment>
<evidence type="ECO:0000259" key="8">
    <source>
        <dbReference type="Pfam" id="PF13813"/>
    </source>
</evidence>
<keyword evidence="3" id="KW-0808">Transferase</keyword>
<organism evidence="9 10">
    <name type="scientific">Fusarium venenatum</name>
    <dbReference type="NCBI Taxonomy" id="56646"/>
    <lineage>
        <taxon>Eukaryota</taxon>
        <taxon>Fungi</taxon>
        <taxon>Dikarya</taxon>
        <taxon>Ascomycota</taxon>
        <taxon>Pezizomycotina</taxon>
        <taxon>Sordariomycetes</taxon>
        <taxon>Hypocreomycetidae</taxon>
        <taxon>Hypocreales</taxon>
        <taxon>Nectriaceae</taxon>
        <taxon>Fusarium</taxon>
    </lineage>
</organism>
<dbReference type="STRING" id="56646.A0A2L2SWG6"/>
<evidence type="ECO:0000256" key="2">
    <source>
        <dbReference type="ARBA" id="ARBA00007282"/>
    </source>
</evidence>
<dbReference type="GO" id="GO:0006629">
    <property type="term" value="P:lipid metabolic process"/>
    <property type="evidence" value="ECO:0007669"/>
    <property type="project" value="InterPro"/>
</dbReference>
<evidence type="ECO:0000256" key="3">
    <source>
        <dbReference type="ARBA" id="ARBA00022679"/>
    </source>
</evidence>
<keyword evidence="6 7" id="KW-0472">Membrane</keyword>
<proteinExistence type="inferred from homology"/>
<feature type="transmembrane region" description="Helical" evidence="7">
    <location>
        <begin position="283"/>
        <end position="302"/>
    </location>
</feature>
<protein>
    <recommendedName>
        <fullName evidence="8">Wax synthase domain-containing protein</fullName>
    </recommendedName>
</protein>
<comment type="similarity">
    <text evidence="2">Belongs to the wax synthase family.</text>
</comment>
<dbReference type="GO" id="GO:0008374">
    <property type="term" value="F:O-acyltransferase activity"/>
    <property type="evidence" value="ECO:0007669"/>
    <property type="project" value="InterPro"/>
</dbReference>
<sequence length="347" mass="39747">MDANDLAKKNIFRASDNAVYKVYRVVCLILNVRGIGTPWQAKHLSGFPRFYQREKRREPTAIRFVFRQALILAWQCLLLDIIYTSSLSTPKEDTQRLFGPGTEYMYLDATAEQWAGRCFVGIIAWVIPGRVSIDLPYRLLSLVSVLFGFTSPQEWPPLFGSIWDAYTIRGFWSTFWHQYCRWALTSISNFLCRDFLRLPRPSIVERYLNISVVFVGSAVVHMAIDTFCWGPPTKPKPMLPALAFFGSFIVGIIIEDTVQALCRRITGAKKQDGDDGVPVWHRLVGYIWVSFWFIMTSSWYLYHNSRLPPDDTWMVPFSVVDTIGMDTAQKVLLASGLVLRFAVGIEV</sequence>